<sequence length="347" mass="39596">MSVFSKVKGFLSRHRNKFLIGGALVAGSVFLTRYAQTRLRQWHEKEAMEFIERNRKQAHFESINRTCNQTIVNLSASLLESIYHTVSSEETIEILKKHPENKIEMWNTLKVQVFTRAGCVIYSLVMLVLTLKVQLNIVGGYLYKDPTSVPADMQEKYLSLCQHFLNTGVARLAKVMEFEVNKLVQKIDLKKMMKLSDFEAIFWSLQSSLDANAANPVNHLREYIFKNDPPNSDDVYSNMLRDTADLLESDEIKFLVIHNVNTGFVLLGDQLSEFFTDNKPKITEITANGGPDQFENPFMAKKPLAKLVPILNGLLSKQSFPQNFTHHLIVSEKLQMLCANVYESLLG</sequence>
<dbReference type="GO" id="GO:0045046">
    <property type="term" value="P:protein import into peroxisome membrane"/>
    <property type="evidence" value="ECO:0007669"/>
    <property type="project" value="TreeGrafter"/>
</dbReference>
<comment type="subunit">
    <text evidence="1">Interacts with PEX19.</text>
</comment>
<evidence type="ECO:0000256" key="5">
    <source>
        <dbReference type="ARBA" id="ARBA00029630"/>
    </source>
</evidence>
<dbReference type="AlphaFoldDB" id="J3JTQ4"/>
<dbReference type="EMBL" id="BT126611">
    <property type="protein sequence ID" value="AEE61575.1"/>
    <property type="molecule type" value="mRNA"/>
</dbReference>
<evidence type="ECO:0000313" key="6">
    <source>
        <dbReference type="EMBL" id="AEE61575.1"/>
    </source>
</evidence>
<protein>
    <recommendedName>
        <fullName evidence="2">Peroxisomal biogenesis factor 3</fullName>
    </recommendedName>
    <alternativeName>
        <fullName evidence="5">Peroxisomal assembly protein PEX3</fullName>
    </alternativeName>
</protein>
<accession>J3JTQ4</accession>
<dbReference type="KEGG" id="dpa:109536131"/>
<dbReference type="InterPro" id="IPR006966">
    <property type="entry name" value="Peroxin-3"/>
</dbReference>
<dbReference type="PANTHER" id="PTHR28080">
    <property type="entry name" value="PEROXISOMAL BIOGENESIS FACTOR 3"/>
    <property type="match status" value="1"/>
</dbReference>
<dbReference type="EnsemblMetazoa" id="XM_019902214.1">
    <property type="protein sequence ID" value="XP_019757773.1"/>
    <property type="gene ID" value="LOC109536131"/>
</dbReference>
<dbReference type="HOGENOM" id="CLU_041367_2_0_1"/>
<evidence type="ECO:0000256" key="2">
    <source>
        <dbReference type="ARBA" id="ARBA00014294"/>
    </source>
</evidence>
<evidence type="ECO:0000256" key="3">
    <source>
        <dbReference type="ARBA" id="ARBA00022593"/>
    </source>
</evidence>
<comment type="function">
    <text evidence="4">Involved in peroxisome biosynthesis and integrity. Assembles membrane vesicles before the matrix proteins are translocated. As a docking factor for PEX19, is necessary for the import of peroxisomal membrane proteins in the peroxisomes.</text>
</comment>
<dbReference type="GO" id="GO:0005778">
    <property type="term" value="C:peroxisomal membrane"/>
    <property type="evidence" value="ECO:0007669"/>
    <property type="project" value="InterPro"/>
</dbReference>
<reference evidence="7" key="3">
    <citation type="submission" date="2024-08" db="UniProtKB">
        <authorList>
            <consortium name="EnsemblMetazoa"/>
        </authorList>
    </citation>
    <scope>IDENTIFICATION</scope>
</reference>
<dbReference type="GO" id="GO:0030674">
    <property type="term" value="F:protein-macromolecule adaptor activity"/>
    <property type="evidence" value="ECO:0007669"/>
    <property type="project" value="TreeGrafter"/>
</dbReference>
<keyword evidence="3" id="KW-0962">Peroxisome biogenesis</keyword>
<dbReference type="Pfam" id="PF04882">
    <property type="entry name" value="Peroxin-3"/>
    <property type="match status" value="2"/>
</dbReference>
<gene>
    <name evidence="7" type="primary">109536131</name>
</gene>
<proteinExistence type="evidence at transcript level"/>
<evidence type="ECO:0000256" key="4">
    <source>
        <dbReference type="ARBA" id="ARBA00025338"/>
    </source>
</evidence>
<organism evidence="6">
    <name type="scientific">Dendroctonus ponderosae</name>
    <name type="common">Mountain pine beetle</name>
    <dbReference type="NCBI Taxonomy" id="77166"/>
    <lineage>
        <taxon>Eukaryota</taxon>
        <taxon>Metazoa</taxon>
        <taxon>Ecdysozoa</taxon>
        <taxon>Arthropoda</taxon>
        <taxon>Hexapoda</taxon>
        <taxon>Insecta</taxon>
        <taxon>Pterygota</taxon>
        <taxon>Neoptera</taxon>
        <taxon>Endopterygota</taxon>
        <taxon>Coleoptera</taxon>
        <taxon>Polyphaga</taxon>
        <taxon>Cucujiformia</taxon>
        <taxon>Curculionidae</taxon>
        <taxon>Scolytinae</taxon>
        <taxon>Dendroctonus</taxon>
    </lineage>
</organism>
<keyword evidence="8" id="KW-1185">Reference proteome</keyword>
<name>J3JTQ4_DENPD</name>
<dbReference type="PANTHER" id="PTHR28080:SF1">
    <property type="entry name" value="PEROXISOMAL BIOGENESIS FACTOR 3"/>
    <property type="match status" value="1"/>
</dbReference>
<reference evidence="8" key="2">
    <citation type="journal article" date="2013" name="Genome Biol.">
        <title>Draft genome of the mountain pine beetle, Dendroctonus ponderosae Hopkins, a major forest pest.</title>
        <authorList>
            <person name="Keeling C.I."/>
            <person name="Yuen M.M."/>
            <person name="Liao N.Y."/>
            <person name="Docking T.R."/>
            <person name="Chan S.K."/>
            <person name="Taylor G.A."/>
            <person name="Palmquist D.L."/>
            <person name="Jackman S.D."/>
            <person name="Nguyen A."/>
            <person name="Li M."/>
            <person name="Henderson H."/>
            <person name="Janes J.K."/>
            <person name="Zhao Y."/>
            <person name="Pandoh P."/>
            <person name="Moore R."/>
            <person name="Sperling F.A."/>
            <person name="Huber D.P."/>
            <person name="Birol I."/>
            <person name="Jones S.J."/>
            <person name="Bohlmann J."/>
        </authorList>
    </citation>
    <scope>NUCLEOTIDE SEQUENCE</scope>
</reference>
<evidence type="ECO:0000256" key="1">
    <source>
        <dbReference type="ARBA" id="ARBA00011494"/>
    </source>
</evidence>
<reference evidence="6" key="1">
    <citation type="journal article" date="2012" name="Insect Biochem. Mol. Biol.">
        <title>Transcriptome and full-length cDNA resources for the mountain pine beetle, Dendroctonus ponderosae Hopkins, a major insect pest of pine forests.</title>
        <authorList>
            <person name="Keeling C.I."/>
            <person name="Henderson H."/>
            <person name="Li M."/>
            <person name="Yuen M."/>
            <person name="Clark E.L."/>
            <person name="Fraser J.D."/>
            <person name="Huber D.P."/>
            <person name="Liao N.Y."/>
            <person name="Roderick Docking T."/>
            <person name="Birol I."/>
            <person name="Chan S.K."/>
            <person name="Taylor G.A."/>
            <person name="Palmquist D."/>
            <person name="Jones S.J."/>
            <person name="Bohlmann J."/>
        </authorList>
    </citation>
    <scope>NUCLEOTIDE SEQUENCE</scope>
    <source>
        <tissue evidence="6">Midgut and adhering fatbody of emerged adults of both sexes 1</tissue>
    </source>
</reference>
<dbReference type="Proteomes" id="UP000019118">
    <property type="component" value="Unassembled WGS sequence"/>
</dbReference>
<dbReference type="OrthoDB" id="45930at2759"/>
<evidence type="ECO:0000313" key="8">
    <source>
        <dbReference type="Proteomes" id="UP000019118"/>
    </source>
</evidence>
<evidence type="ECO:0000313" key="7">
    <source>
        <dbReference type="EnsemblMetazoa" id="XP_019757773.1"/>
    </source>
</evidence>